<sequence>MRRPSTIEVEIRWAYLAHSIWLDRNAGIFEGRRLLPWMVVDRAMRLAREVTTTTIRFSSEMARDTWGTLSAVTAPRFVLVSWVSPPLGHLKVNFDGSMSVDGVSGGVGFIIRDHLGSLIAAGGRRSPGLTAVGAELHAA</sequence>
<organism evidence="1 2">
    <name type="scientific">Phoenix dactylifera</name>
    <name type="common">Date palm</name>
    <dbReference type="NCBI Taxonomy" id="42345"/>
    <lineage>
        <taxon>Eukaryota</taxon>
        <taxon>Viridiplantae</taxon>
        <taxon>Streptophyta</taxon>
        <taxon>Embryophyta</taxon>
        <taxon>Tracheophyta</taxon>
        <taxon>Spermatophyta</taxon>
        <taxon>Magnoliopsida</taxon>
        <taxon>Liliopsida</taxon>
        <taxon>Arecaceae</taxon>
        <taxon>Coryphoideae</taxon>
        <taxon>Phoeniceae</taxon>
        <taxon>Phoenix</taxon>
    </lineage>
</organism>
<name>A0A8B8ZVL8_PHODC</name>
<proteinExistence type="predicted"/>
<evidence type="ECO:0000313" key="2">
    <source>
        <dbReference type="RefSeq" id="XP_038975563.1"/>
    </source>
</evidence>
<dbReference type="GeneID" id="120106638"/>
<protein>
    <submittedName>
        <fullName evidence="2">Uncharacterized protein LOC120106638</fullName>
    </submittedName>
</protein>
<dbReference type="KEGG" id="pda:120106638"/>
<reference evidence="2" key="1">
    <citation type="submission" date="2025-08" db="UniProtKB">
        <authorList>
            <consortium name="RefSeq"/>
        </authorList>
    </citation>
    <scope>IDENTIFICATION</scope>
    <source>
        <tissue evidence="2">Young leaves</tissue>
    </source>
</reference>
<gene>
    <name evidence="2" type="primary">LOC120106638</name>
</gene>
<dbReference type="InterPro" id="IPR052929">
    <property type="entry name" value="RNase_H-like_EbsB-rel"/>
</dbReference>
<dbReference type="RefSeq" id="XP_038975563.1">
    <property type="nucleotide sequence ID" value="XM_039119635.1"/>
</dbReference>
<accession>A0A8B8ZVL8</accession>
<dbReference type="PANTHER" id="PTHR47074:SF11">
    <property type="entry name" value="REVERSE TRANSCRIPTASE-LIKE PROTEIN"/>
    <property type="match status" value="1"/>
</dbReference>
<dbReference type="AlphaFoldDB" id="A0A8B8ZVL8"/>
<keyword evidence="1" id="KW-1185">Reference proteome</keyword>
<dbReference type="Proteomes" id="UP000228380">
    <property type="component" value="Unplaced"/>
</dbReference>
<evidence type="ECO:0000313" key="1">
    <source>
        <dbReference type="Proteomes" id="UP000228380"/>
    </source>
</evidence>
<dbReference type="PANTHER" id="PTHR47074">
    <property type="entry name" value="BNAC02G40300D PROTEIN"/>
    <property type="match status" value="1"/>
</dbReference>